<evidence type="ECO:0000256" key="1">
    <source>
        <dbReference type="SAM" id="MobiDB-lite"/>
    </source>
</evidence>
<protein>
    <submittedName>
        <fullName evidence="2">Uncharacterized protein</fullName>
    </submittedName>
</protein>
<keyword evidence="3" id="KW-1185">Reference proteome</keyword>
<evidence type="ECO:0000313" key="3">
    <source>
        <dbReference type="Proteomes" id="UP001066276"/>
    </source>
</evidence>
<accession>A0AAV7UCN8</accession>
<evidence type="ECO:0000313" key="2">
    <source>
        <dbReference type="EMBL" id="KAJ1186725.1"/>
    </source>
</evidence>
<name>A0AAV7UCN8_PLEWA</name>
<comment type="caution">
    <text evidence="2">The sequence shown here is derived from an EMBL/GenBank/DDBJ whole genome shotgun (WGS) entry which is preliminary data.</text>
</comment>
<organism evidence="2 3">
    <name type="scientific">Pleurodeles waltl</name>
    <name type="common">Iberian ribbed newt</name>
    <dbReference type="NCBI Taxonomy" id="8319"/>
    <lineage>
        <taxon>Eukaryota</taxon>
        <taxon>Metazoa</taxon>
        <taxon>Chordata</taxon>
        <taxon>Craniata</taxon>
        <taxon>Vertebrata</taxon>
        <taxon>Euteleostomi</taxon>
        <taxon>Amphibia</taxon>
        <taxon>Batrachia</taxon>
        <taxon>Caudata</taxon>
        <taxon>Salamandroidea</taxon>
        <taxon>Salamandridae</taxon>
        <taxon>Pleurodelinae</taxon>
        <taxon>Pleurodeles</taxon>
    </lineage>
</organism>
<feature type="region of interest" description="Disordered" evidence="1">
    <location>
        <begin position="1"/>
        <end position="36"/>
    </location>
</feature>
<dbReference type="EMBL" id="JANPWB010000005">
    <property type="protein sequence ID" value="KAJ1186725.1"/>
    <property type="molecule type" value="Genomic_DNA"/>
</dbReference>
<dbReference type="AlphaFoldDB" id="A0AAV7UCN8"/>
<dbReference type="Proteomes" id="UP001066276">
    <property type="component" value="Chromosome 3_1"/>
</dbReference>
<reference evidence="2" key="1">
    <citation type="journal article" date="2022" name="bioRxiv">
        <title>Sequencing and chromosome-scale assembly of the giantPleurodeles waltlgenome.</title>
        <authorList>
            <person name="Brown T."/>
            <person name="Elewa A."/>
            <person name="Iarovenko S."/>
            <person name="Subramanian E."/>
            <person name="Araus A.J."/>
            <person name="Petzold A."/>
            <person name="Susuki M."/>
            <person name="Suzuki K.-i.T."/>
            <person name="Hayashi T."/>
            <person name="Toyoda A."/>
            <person name="Oliveira C."/>
            <person name="Osipova E."/>
            <person name="Leigh N.D."/>
            <person name="Simon A."/>
            <person name="Yun M.H."/>
        </authorList>
    </citation>
    <scope>NUCLEOTIDE SEQUENCE</scope>
    <source>
        <strain evidence="2">20211129_DDA</strain>
        <tissue evidence="2">Liver</tissue>
    </source>
</reference>
<sequence>MVRGGFDGSGGFANRDAQREDKLTGSDLDRSMSPLRLPARLRPELTEDCSGYGGTHIALPVGELGGGAVVVPCLGRPLALRAVCNGGRNKKGSEVVAAPQRALLGA</sequence>
<proteinExistence type="predicted"/>
<gene>
    <name evidence="2" type="ORF">NDU88_003506</name>
</gene>
<feature type="compositionally biased region" description="Basic and acidic residues" evidence="1">
    <location>
        <begin position="16"/>
        <end position="30"/>
    </location>
</feature>
<feature type="compositionally biased region" description="Gly residues" evidence="1">
    <location>
        <begin position="1"/>
        <end position="11"/>
    </location>
</feature>